<organism evidence="2 3">
    <name type="scientific">[Emmonsia] crescens</name>
    <dbReference type="NCBI Taxonomy" id="73230"/>
    <lineage>
        <taxon>Eukaryota</taxon>
        <taxon>Fungi</taxon>
        <taxon>Dikarya</taxon>
        <taxon>Ascomycota</taxon>
        <taxon>Pezizomycotina</taxon>
        <taxon>Eurotiomycetes</taxon>
        <taxon>Eurotiomycetidae</taxon>
        <taxon>Onygenales</taxon>
        <taxon>Ajellomycetaceae</taxon>
        <taxon>Emergomyces</taxon>
    </lineage>
</organism>
<evidence type="ECO:0000313" key="3">
    <source>
        <dbReference type="Proteomes" id="UP000034164"/>
    </source>
</evidence>
<accession>A0A0G2JB86</accession>
<dbReference type="EMBL" id="LCZI01000341">
    <property type="protein sequence ID" value="KKZ67046.1"/>
    <property type="molecule type" value="Genomic_DNA"/>
</dbReference>
<evidence type="ECO:0000313" key="2">
    <source>
        <dbReference type="EMBL" id="KKZ67046.1"/>
    </source>
</evidence>
<dbReference type="VEuPathDB" id="FungiDB:EMCG_07278"/>
<proteinExistence type="predicted"/>
<comment type="caution">
    <text evidence="2">The sequence shown here is derived from an EMBL/GenBank/DDBJ whole genome shotgun (WGS) entry which is preliminary data.</text>
</comment>
<feature type="region of interest" description="Disordered" evidence="1">
    <location>
        <begin position="398"/>
        <end position="419"/>
    </location>
</feature>
<dbReference type="AlphaFoldDB" id="A0A0G2JB86"/>
<reference evidence="3" key="1">
    <citation type="journal article" date="2015" name="PLoS Genet.">
        <title>The dynamic genome and transcriptome of the human fungal pathogen Blastomyces and close relative Emmonsia.</title>
        <authorList>
            <person name="Munoz J.F."/>
            <person name="Gauthier G.M."/>
            <person name="Desjardins C.A."/>
            <person name="Gallo J.E."/>
            <person name="Holder J."/>
            <person name="Sullivan T.D."/>
            <person name="Marty A.J."/>
            <person name="Carmen J.C."/>
            <person name="Chen Z."/>
            <person name="Ding L."/>
            <person name="Gujja S."/>
            <person name="Magrini V."/>
            <person name="Misas E."/>
            <person name="Mitreva M."/>
            <person name="Priest M."/>
            <person name="Saif S."/>
            <person name="Whiston E.A."/>
            <person name="Young S."/>
            <person name="Zeng Q."/>
            <person name="Goldman W.E."/>
            <person name="Mardis E.R."/>
            <person name="Taylor J.W."/>
            <person name="McEwen J.G."/>
            <person name="Clay O.K."/>
            <person name="Klein B.S."/>
            <person name="Cuomo C.A."/>
        </authorList>
    </citation>
    <scope>NUCLEOTIDE SEQUENCE [LARGE SCALE GENOMIC DNA]</scope>
    <source>
        <strain evidence="3">UAMH 3008</strain>
    </source>
</reference>
<protein>
    <submittedName>
        <fullName evidence="2">Uncharacterized protein</fullName>
    </submittedName>
</protein>
<gene>
    <name evidence="2" type="ORF">EMCG_07278</name>
</gene>
<feature type="region of interest" description="Disordered" evidence="1">
    <location>
        <begin position="105"/>
        <end position="135"/>
    </location>
</feature>
<feature type="compositionally biased region" description="Basic and acidic residues" evidence="1">
    <location>
        <begin position="155"/>
        <end position="188"/>
    </location>
</feature>
<name>A0A0G2JB86_9EURO</name>
<feature type="region of interest" description="Disordered" evidence="1">
    <location>
        <begin position="155"/>
        <end position="323"/>
    </location>
</feature>
<feature type="compositionally biased region" description="Polar residues" evidence="1">
    <location>
        <begin position="242"/>
        <end position="254"/>
    </location>
</feature>
<sequence length="449" mass="50213">MDSLPNPNSDSNPTTKATPSFSPASLLWAHQLRREHNTLVSRLDALEEALASASAGVITRTEELRVELDKRVKEVGGAVGVVKGEIEGVKREIDGLNGWRGVVEERERENGERRKVDEEGRRRDREERERRGEEVETGLKEILEGVRGLKGAVEEMRREREEQIERGREAQRQREREREGERERKRDTLPAVAAPYPNPDFSDNEPFRSSSLPPIPHFHSQERRQQQHRIPSTISGTPTITHLPSSIQTRSSLPPQAPHDYSTILVPDSIPPAPPSSHADQAPPAAAFPTSPPQPRVSPITQSTGGMRYGDLQGAQSLHQGPSESLESYFARGETVLSASPRREENRAVLAFWEGVGDERVKRGLKEELEREGWRWEVVRGFMMEGGSCIVVKSKTSGCENGSGAGGEKRKTEKKTKTKIKMKKRRAIPVIWPVDEEEGGWLVVQNGLT</sequence>
<feature type="compositionally biased region" description="Low complexity" evidence="1">
    <location>
        <begin position="230"/>
        <end position="241"/>
    </location>
</feature>
<evidence type="ECO:0000256" key="1">
    <source>
        <dbReference type="SAM" id="MobiDB-lite"/>
    </source>
</evidence>
<feature type="region of interest" description="Disordered" evidence="1">
    <location>
        <begin position="1"/>
        <end position="22"/>
    </location>
</feature>
<dbReference type="Proteomes" id="UP000034164">
    <property type="component" value="Unassembled WGS sequence"/>
</dbReference>
<dbReference type="OrthoDB" id="3647228at2759"/>
<feature type="compositionally biased region" description="Polar residues" evidence="1">
    <location>
        <begin position="314"/>
        <end position="323"/>
    </location>
</feature>